<evidence type="ECO:0000256" key="5">
    <source>
        <dbReference type="SAM" id="SignalP"/>
    </source>
</evidence>
<dbReference type="PANTHER" id="PTHR30329:SF21">
    <property type="entry name" value="LIPOPROTEIN YIAD-RELATED"/>
    <property type="match status" value="1"/>
</dbReference>
<dbReference type="PROSITE" id="PS51123">
    <property type="entry name" value="OMPA_2"/>
    <property type="match status" value="1"/>
</dbReference>
<evidence type="ECO:0000313" key="8">
    <source>
        <dbReference type="Proteomes" id="UP000677804"/>
    </source>
</evidence>
<dbReference type="EMBL" id="CP074405">
    <property type="protein sequence ID" value="QVI62502.1"/>
    <property type="molecule type" value="Genomic_DNA"/>
</dbReference>
<evidence type="ECO:0000256" key="4">
    <source>
        <dbReference type="PROSITE-ProRule" id="PRU00473"/>
    </source>
</evidence>
<gene>
    <name evidence="7" type="ORF">KG103_00630</name>
</gene>
<dbReference type="Gene3D" id="3.30.1330.60">
    <property type="entry name" value="OmpA-like domain"/>
    <property type="match status" value="1"/>
</dbReference>
<dbReference type="InterPro" id="IPR006664">
    <property type="entry name" value="OMP_bac"/>
</dbReference>
<name>A0ABX8D9R6_9CELL</name>
<accession>A0ABX8D9R6</accession>
<dbReference type="Proteomes" id="UP000677804">
    <property type="component" value="Chromosome"/>
</dbReference>
<keyword evidence="5" id="KW-0732">Signal</keyword>
<evidence type="ECO:0000259" key="6">
    <source>
        <dbReference type="PROSITE" id="PS51123"/>
    </source>
</evidence>
<comment type="subcellular location">
    <subcellularLocation>
        <location evidence="1">Cell outer membrane</location>
    </subcellularLocation>
</comment>
<evidence type="ECO:0000313" key="7">
    <source>
        <dbReference type="EMBL" id="QVI62502.1"/>
    </source>
</evidence>
<dbReference type="InterPro" id="IPR036737">
    <property type="entry name" value="OmpA-like_sf"/>
</dbReference>
<dbReference type="PRINTS" id="PR01021">
    <property type="entry name" value="OMPADOMAIN"/>
</dbReference>
<dbReference type="CDD" id="cd07185">
    <property type="entry name" value="OmpA_C-like"/>
    <property type="match status" value="1"/>
</dbReference>
<reference evidence="7 8" key="1">
    <citation type="submission" date="2021-05" db="EMBL/GenBank/DDBJ databases">
        <title>Novel species in genus Cellulomonas.</title>
        <authorList>
            <person name="Zhang G."/>
        </authorList>
    </citation>
    <scope>NUCLEOTIDE SEQUENCE [LARGE SCALE GENOMIC DNA]</scope>
    <source>
        <strain evidence="8">zg-ZUI222</strain>
    </source>
</reference>
<keyword evidence="3" id="KW-0998">Cell outer membrane</keyword>
<dbReference type="InterPro" id="IPR050330">
    <property type="entry name" value="Bact_OuterMem_StrucFunc"/>
</dbReference>
<organism evidence="7 8">
    <name type="scientific">Cellulomonas wangleii</name>
    <dbReference type="NCBI Taxonomy" id="2816956"/>
    <lineage>
        <taxon>Bacteria</taxon>
        <taxon>Bacillati</taxon>
        <taxon>Actinomycetota</taxon>
        <taxon>Actinomycetes</taxon>
        <taxon>Micrococcales</taxon>
        <taxon>Cellulomonadaceae</taxon>
        <taxon>Cellulomonas</taxon>
    </lineage>
</organism>
<dbReference type="PANTHER" id="PTHR30329">
    <property type="entry name" value="STATOR ELEMENT OF FLAGELLAR MOTOR COMPLEX"/>
    <property type="match status" value="1"/>
</dbReference>
<dbReference type="InterPro" id="IPR006665">
    <property type="entry name" value="OmpA-like"/>
</dbReference>
<dbReference type="Pfam" id="PF00691">
    <property type="entry name" value="OmpA"/>
    <property type="match status" value="1"/>
</dbReference>
<sequence length="536" mass="55856">MPARRLRPLTTLAAALVLALGACTTGDPGPAAGATTAAGTPSAAPAPQPDDVVASFVVPFNGHDVDVEVYPLVRHGEHVVLTVDFTARAPAVPEEDSVILFGLGGRAFTTEILHGPVNLRLLDLERDVVHHVARDAQGRPVVTDGDWDVIGTADGTRLQTAYAAPPPDVRSMSLFLPGAPLVADVPVVDGDAPAPVRAVAGATATPAEEPDGLDWDAVVAAPTFPLESASVELAGAVTTTESVERVEASLGSDVLFEFDQATLTPQAGEAIALVAQRLAEREPGPVTVVGHTDDQGDDDYNLDLSRRRAQTVADALGAAVGPSYPLQVEGRGEAEPFVTNDSDDDRARNRRVAVTLESTVVTQTEVTAAGELPPFGEDGTVGSAGGGLQLGDDRARWLLDATARHVHGHLVVDLVVTAPEGQDEAVFAALSNVLSSHRGDGTVVPMQNAARVSVLDGAVRLFPLDYRTGDREGFPGGEWWSVADLEGTPTLTGGQRRTFSAVYPRMDTAEVTLQAGDGGFSSNDFRMTGVPVVADE</sequence>
<feature type="signal peptide" evidence="5">
    <location>
        <begin position="1"/>
        <end position="24"/>
    </location>
</feature>
<evidence type="ECO:0000256" key="3">
    <source>
        <dbReference type="ARBA" id="ARBA00023237"/>
    </source>
</evidence>
<dbReference type="PROSITE" id="PS51257">
    <property type="entry name" value="PROKAR_LIPOPROTEIN"/>
    <property type="match status" value="1"/>
</dbReference>
<protein>
    <submittedName>
        <fullName evidence="7">OmpA family protein</fullName>
    </submittedName>
</protein>
<feature type="chain" id="PRO_5045502192" evidence="5">
    <location>
        <begin position="25"/>
        <end position="536"/>
    </location>
</feature>
<proteinExistence type="predicted"/>
<dbReference type="RefSeq" id="WP_207340163.1">
    <property type="nucleotide sequence ID" value="NZ_CP074405.1"/>
</dbReference>
<evidence type="ECO:0000256" key="1">
    <source>
        <dbReference type="ARBA" id="ARBA00004442"/>
    </source>
</evidence>
<feature type="domain" description="OmpA-like" evidence="6">
    <location>
        <begin position="243"/>
        <end position="360"/>
    </location>
</feature>
<dbReference type="SUPFAM" id="SSF103088">
    <property type="entry name" value="OmpA-like"/>
    <property type="match status" value="1"/>
</dbReference>
<keyword evidence="8" id="KW-1185">Reference proteome</keyword>
<evidence type="ECO:0000256" key="2">
    <source>
        <dbReference type="ARBA" id="ARBA00023136"/>
    </source>
</evidence>
<keyword evidence="2 4" id="KW-0472">Membrane</keyword>